<dbReference type="RefSeq" id="WP_251611954.1">
    <property type="nucleotide sequence ID" value="NZ_JAMQJY010000009.1"/>
</dbReference>
<dbReference type="EMBL" id="JAMQJY010000009">
    <property type="protein sequence ID" value="MCM2678047.1"/>
    <property type="molecule type" value="Genomic_DNA"/>
</dbReference>
<accession>A0ABT0XQ58</accession>
<keyword evidence="1" id="KW-1133">Transmembrane helix</keyword>
<feature type="transmembrane region" description="Helical" evidence="1">
    <location>
        <begin position="6"/>
        <end position="24"/>
    </location>
</feature>
<gene>
    <name evidence="2" type="ORF">NDM98_23340</name>
</gene>
<proteinExistence type="predicted"/>
<evidence type="ECO:0000313" key="2">
    <source>
        <dbReference type="EMBL" id="MCM2678047.1"/>
    </source>
</evidence>
<comment type="caution">
    <text evidence="2">The sequence shown here is derived from an EMBL/GenBank/DDBJ whole genome shotgun (WGS) entry which is preliminary data.</text>
</comment>
<organism evidence="2 3">
    <name type="scientific">Alkalicoccobacillus plakortidis</name>
    <dbReference type="NCBI Taxonomy" id="444060"/>
    <lineage>
        <taxon>Bacteria</taxon>
        <taxon>Bacillati</taxon>
        <taxon>Bacillota</taxon>
        <taxon>Bacilli</taxon>
        <taxon>Bacillales</taxon>
        <taxon>Bacillaceae</taxon>
        <taxon>Alkalicoccobacillus</taxon>
    </lineage>
</organism>
<keyword evidence="1" id="KW-0472">Membrane</keyword>
<keyword evidence="1" id="KW-0812">Transmembrane</keyword>
<reference evidence="2" key="1">
    <citation type="submission" date="2022-06" db="EMBL/GenBank/DDBJ databases">
        <title>Alkalicoccobacillus porphyridii sp. nov., isolated from a marine red alga, Porphyridium purpureum and reclassification of Shouchella plakortidis and Shouchella gibsonii as Alkalicoccobacillus plakortidis comb. nov. and Alkalicoccobacillus gibsonii comb. nov.</title>
        <authorList>
            <person name="Kim K.H."/>
            <person name="Lee J.K."/>
            <person name="Han D.M."/>
            <person name="Baek J.H."/>
            <person name="Jeon C.O."/>
        </authorList>
    </citation>
    <scope>NUCLEOTIDE SEQUENCE</scope>
    <source>
        <strain evidence="2">DSM 19153</strain>
    </source>
</reference>
<protein>
    <recommendedName>
        <fullName evidence="4">BhlA-like holin</fullName>
    </recommendedName>
</protein>
<evidence type="ECO:0000256" key="1">
    <source>
        <dbReference type="SAM" id="Phobius"/>
    </source>
</evidence>
<sequence length="77" mass="8605">MESLILIIIGIAVFTLLIIVLIKAGKASEDGMKAIDKAREDRQALKNTIDEISSTQTQMLEEVKLIRKGLVQEDHQE</sequence>
<evidence type="ECO:0000313" key="3">
    <source>
        <dbReference type="Proteomes" id="UP001203665"/>
    </source>
</evidence>
<name>A0ABT0XQ58_9BACI</name>
<keyword evidence="3" id="KW-1185">Reference proteome</keyword>
<evidence type="ECO:0008006" key="4">
    <source>
        <dbReference type="Google" id="ProtNLM"/>
    </source>
</evidence>
<dbReference type="Proteomes" id="UP001203665">
    <property type="component" value="Unassembled WGS sequence"/>
</dbReference>